<protein>
    <recommendedName>
        <fullName evidence="1">Helix-turn-helix domain-containing protein</fullName>
    </recommendedName>
</protein>
<feature type="domain" description="Helix-turn-helix" evidence="1">
    <location>
        <begin position="25"/>
        <end position="71"/>
    </location>
</feature>
<dbReference type="InterPro" id="IPR041657">
    <property type="entry name" value="HTH_17"/>
</dbReference>
<dbReference type="OrthoDB" id="283424at2"/>
<dbReference type="Proteomes" id="UP000317178">
    <property type="component" value="Chromosome"/>
</dbReference>
<gene>
    <name evidence="2" type="ORF">Pla110_43940</name>
</gene>
<sequence length="74" mass="8465">MSTTSMKTPEEIHGYEFGCEGVVPIKEAAKIIGASLHTVRRRVDEEQLRMGKDGSRRTVICRRSIREYLRSIEV</sequence>
<evidence type="ECO:0000313" key="3">
    <source>
        <dbReference type="Proteomes" id="UP000317178"/>
    </source>
</evidence>
<evidence type="ECO:0000259" key="1">
    <source>
        <dbReference type="Pfam" id="PF12728"/>
    </source>
</evidence>
<accession>A0A518CTT3</accession>
<dbReference type="AlphaFoldDB" id="A0A518CTT3"/>
<name>A0A518CTT3_9PLAN</name>
<dbReference type="Pfam" id="PF12728">
    <property type="entry name" value="HTH_17"/>
    <property type="match status" value="1"/>
</dbReference>
<keyword evidence="3" id="KW-1185">Reference proteome</keyword>
<proteinExistence type="predicted"/>
<dbReference type="RefSeq" id="WP_144998997.1">
    <property type="nucleotide sequence ID" value="NZ_CP036281.1"/>
</dbReference>
<evidence type="ECO:0000313" key="2">
    <source>
        <dbReference type="EMBL" id="QDU82633.1"/>
    </source>
</evidence>
<dbReference type="EMBL" id="CP036281">
    <property type="protein sequence ID" value="QDU82633.1"/>
    <property type="molecule type" value="Genomic_DNA"/>
</dbReference>
<reference evidence="2 3" key="1">
    <citation type="submission" date="2019-02" db="EMBL/GenBank/DDBJ databases">
        <title>Deep-cultivation of Planctomycetes and their phenomic and genomic characterization uncovers novel biology.</title>
        <authorList>
            <person name="Wiegand S."/>
            <person name="Jogler M."/>
            <person name="Boedeker C."/>
            <person name="Pinto D."/>
            <person name="Vollmers J."/>
            <person name="Rivas-Marin E."/>
            <person name="Kohn T."/>
            <person name="Peeters S.H."/>
            <person name="Heuer A."/>
            <person name="Rast P."/>
            <person name="Oberbeckmann S."/>
            <person name="Bunk B."/>
            <person name="Jeske O."/>
            <person name="Meyerdierks A."/>
            <person name="Storesund J.E."/>
            <person name="Kallscheuer N."/>
            <person name="Luecker S."/>
            <person name="Lage O.M."/>
            <person name="Pohl T."/>
            <person name="Merkel B.J."/>
            <person name="Hornburger P."/>
            <person name="Mueller R.-W."/>
            <person name="Bruemmer F."/>
            <person name="Labrenz M."/>
            <person name="Spormann A.M."/>
            <person name="Op den Camp H."/>
            <person name="Overmann J."/>
            <person name="Amann R."/>
            <person name="Jetten M.S.M."/>
            <person name="Mascher T."/>
            <person name="Medema M.H."/>
            <person name="Devos D.P."/>
            <person name="Kaster A.-K."/>
            <person name="Ovreas L."/>
            <person name="Rohde M."/>
            <person name="Galperin M.Y."/>
            <person name="Jogler C."/>
        </authorList>
    </citation>
    <scope>NUCLEOTIDE SEQUENCE [LARGE SCALE GENOMIC DNA]</scope>
    <source>
        <strain evidence="2 3">Pla110</strain>
    </source>
</reference>
<organism evidence="2 3">
    <name type="scientific">Polystyrenella longa</name>
    <dbReference type="NCBI Taxonomy" id="2528007"/>
    <lineage>
        <taxon>Bacteria</taxon>
        <taxon>Pseudomonadati</taxon>
        <taxon>Planctomycetota</taxon>
        <taxon>Planctomycetia</taxon>
        <taxon>Planctomycetales</taxon>
        <taxon>Planctomycetaceae</taxon>
        <taxon>Polystyrenella</taxon>
    </lineage>
</organism>
<dbReference type="KEGG" id="plon:Pla110_43940"/>